<keyword evidence="2" id="KW-0812">Transmembrane</keyword>
<protein>
    <submittedName>
        <fullName evidence="3">P2X receptor A</fullName>
    </submittedName>
</protein>
<evidence type="ECO:0000313" key="3">
    <source>
        <dbReference type="EMBL" id="CAK8998662.1"/>
    </source>
</evidence>
<organism evidence="3 4">
    <name type="scientific">Durusdinium trenchii</name>
    <dbReference type="NCBI Taxonomy" id="1381693"/>
    <lineage>
        <taxon>Eukaryota</taxon>
        <taxon>Sar</taxon>
        <taxon>Alveolata</taxon>
        <taxon>Dinophyceae</taxon>
        <taxon>Suessiales</taxon>
        <taxon>Symbiodiniaceae</taxon>
        <taxon>Durusdinium</taxon>
    </lineage>
</organism>
<keyword evidence="2" id="KW-0472">Membrane</keyword>
<evidence type="ECO:0000256" key="1">
    <source>
        <dbReference type="SAM" id="MobiDB-lite"/>
    </source>
</evidence>
<dbReference type="Proteomes" id="UP001642464">
    <property type="component" value="Unassembled WGS sequence"/>
</dbReference>
<proteinExistence type="predicted"/>
<reference evidence="3 4" key="1">
    <citation type="submission" date="2024-02" db="EMBL/GenBank/DDBJ databases">
        <authorList>
            <person name="Chen Y."/>
            <person name="Shah S."/>
            <person name="Dougan E. K."/>
            <person name="Thang M."/>
            <person name="Chan C."/>
        </authorList>
    </citation>
    <scope>NUCLEOTIDE SEQUENCE [LARGE SCALE GENOMIC DNA]</scope>
</reference>
<evidence type="ECO:0000313" key="4">
    <source>
        <dbReference type="Proteomes" id="UP001642464"/>
    </source>
</evidence>
<sequence>MVVRWPLPWVMRRCVPSMICGADFLNLFAHSTTKYINIRETRFGLPHYGLMFLIAMYLLVYQLIGKLGYLKFNDAPNTVRFTLQEPTGCNPDTGCHQDNFASLSQLCHHRSFSDNCTDSSRESSGAFIPEILSDIEHQSLSICFNSYYSAASNCDDPWLIQKDHSVTSPKSGLATTSQMQGMLFDNGNDGDKEGGSSTDNSPCSVLPNEDGLDYFSMGTVLQDIRALISFGLGALLCGWARLQELNSRDHIDPLERVQLFVYMM</sequence>
<feature type="region of interest" description="Disordered" evidence="1">
    <location>
        <begin position="181"/>
        <end position="203"/>
    </location>
</feature>
<dbReference type="EMBL" id="CAXAMM010003114">
    <property type="protein sequence ID" value="CAK8998662.1"/>
    <property type="molecule type" value="Genomic_DNA"/>
</dbReference>
<keyword evidence="4" id="KW-1185">Reference proteome</keyword>
<gene>
    <name evidence="3" type="ORF">SCF082_LOCUS5728</name>
</gene>
<keyword evidence="2" id="KW-1133">Transmembrane helix</keyword>
<evidence type="ECO:0000256" key="2">
    <source>
        <dbReference type="SAM" id="Phobius"/>
    </source>
</evidence>
<name>A0ABP0IAT4_9DINO</name>
<feature type="transmembrane region" description="Helical" evidence="2">
    <location>
        <begin position="45"/>
        <end position="64"/>
    </location>
</feature>
<accession>A0ABP0IAT4</accession>
<keyword evidence="3" id="KW-0675">Receptor</keyword>
<comment type="caution">
    <text evidence="3">The sequence shown here is derived from an EMBL/GenBank/DDBJ whole genome shotgun (WGS) entry which is preliminary data.</text>
</comment>